<dbReference type="InterPro" id="IPR003848">
    <property type="entry name" value="DUF218"/>
</dbReference>
<dbReference type="PANTHER" id="PTHR30336:SF18">
    <property type="entry name" value="MEMBRANE PROTEIN"/>
    <property type="match status" value="1"/>
</dbReference>
<feature type="transmembrane region" description="Helical" evidence="1">
    <location>
        <begin position="58"/>
        <end position="87"/>
    </location>
</feature>
<feature type="transmembrane region" description="Helical" evidence="1">
    <location>
        <begin position="128"/>
        <end position="161"/>
    </location>
</feature>
<feature type="domain" description="DUF218" evidence="2">
    <location>
        <begin position="169"/>
        <end position="319"/>
    </location>
</feature>
<dbReference type="PANTHER" id="PTHR30336">
    <property type="entry name" value="INNER MEMBRANE PROTEIN, PROBABLE PERMEASE"/>
    <property type="match status" value="1"/>
</dbReference>
<feature type="transmembrane region" description="Helical" evidence="1">
    <location>
        <begin position="99"/>
        <end position="122"/>
    </location>
</feature>
<evidence type="ECO:0000259" key="2">
    <source>
        <dbReference type="Pfam" id="PF02698"/>
    </source>
</evidence>
<feature type="transmembrane region" description="Helical" evidence="1">
    <location>
        <begin position="330"/>
        <end position="349"/>
    </location>
</feature>
<gene>
    <name evidence="3" type="ORF">ACFQ3L_05605</name>
</gene>
<feature type="transmembrane region" description="Helical" evidence="1">
    <location>
        <begin position="6"/>
        <end position="24"/>
    </location>
</feature>
<keyword evidence="4" id="KW-1185">Reference proteome</keyword>
<dbReference type="Pfam" id="PF02698">
    <property type="entry name" value="DUF218"/>
    <property type="match status" value="1"/>
</dbReference>
<reference evidence="4" key="1">
    <citation type="journal article" date="2019" name="Int. J. Syst. Evol. Microbiol.">
        <title>The Global Catalogue of Microorganisms (GCM) 10K type strain sequencing project: providing services to taxonomists for standard genome sequencing and annotation.</title>
        <authorList>
            <consortium name="The Broad Institute Genomics Platform"/>
            <consortium name="The Broad Institute Genome Sequencing Center for Infectious Disease"/>
            <person name="Wu L."/>
            <person name="Ma J."/>
        </authorList>
    </citation>
    <scope>NUCLEOTIDE SEQUENCE [LARGE SCALE GENOMIC DNA]</scope>
    <source>
        <strain evidence="4">CCM 8911</strain>
    </source>
</reference>
<dbReference type="EMBL" id="JBHTMO010000015">
    <property type="protein sequence ID" value="MFD1393068.1"/>
    <property type="molecule type" value="Genomic_DNA"/>
</dbReference>
<evidence type="ECO:0000313" key="3">
    <source>
        <dbReference type="EMBL" id="MFD1393068.1"/>
    </source>
</evidence>
<dbReference type="InterPro" id="IPR014729">
    <property type="entry name" value="Rossmann-like_a/b/a_fold"/>
</dbReference>
<organism evidence="3 4">
    <name type="scientific">Lacticaseibacillus jixianensis</name>
    <dbReference type="NCBI Taxonomy" id="2486012"/>
    <lineage>
        <taxon>Bacteria</taxon>
        <taxon>Bacillati</taxon>
        <taxon>Bacillota</taxon>
        <taxon>Bacilli</taxon>
        <taxon>Lactobacillales</taxon>
        <taxon>Lactobacillaceae</taxon>
        <taxon>Lacticaseibacillus</taxon>
    </lineage>
</organism>
<proteinExistence type="predicted"/>
<dbReference type="CDD" id="cd06259">
    <property type="entry name" value="YdcF-like"/>
    <property type="match status" value="1"/>
</dbReference>
<protein>
    <submittedName>
        <fullName evidence="3">YdcF family protein</fullName>
    </submittedName>
</protein>
<evidence type="ECO:0000256" key="1">
    <source>
        <dbReference type="SAM" id="Phobius"/>
    </source>
</evidence>
<feature type="transmembrane region" description="Helical" evidence="1">
    <location>
        <begin position="31"/>
        <end position="52"/>
    </location>
</feature>
<accession>A0ABW4BAM4</accession>
<keyword evidence="1" id="KW-0812">Transmembrane</keyword>
<keyword evidence="1" id="KW-1133">Transmembrane helix</keyword>
<sequence>MPSPSFWLYLPVIITGALFFYSFLREPRHLYNGMLFNLFALTALATAAVAILSSQNRLLIAVSATLFIIFVLVVALLFSLHLVWLLWNAWLVWRREGHSLGNMLTLALAVGLILLEVAAVVGRSWVPSWLYAGLSVFFTLGIGYELIALYNFLTILVLYNLYRPRHDRDYLIVLGAGLLHGDQVSPLLAARIQVAITFYHKQVRLGRPAPHIIFSGGQGGDEKLPEGRAMQQWAIAHGIPEDATLVEDQSKTTYQNMKFSKALITKREGPRPVKAAFFTNNYHLFRAGVFARAAGLDANGVGAATSFYFLPNAVIREYLAFVVIHKRRHIVAGGLITLLAIVVAIGQAVS</sequence>
<comment type="caution">
    <text evidence="3">The sequence shown here is derived from an EMBL/GenBank/DDBJ whole genome shotgun (WGS) entry which is preliminary data.</text>
</comment>
<dbReference type="RefSeq" id="WP_125585149.1">
    <property type="nucleotide sequence ID" value="NZ_JBHTMO010000015.1"/>
</dbReference>
<dbReference type="Proteomes" id="UP001597249">
    <property type="component" value="Unassembled WGS sequence"/>
</dbReference>
<dbReference type="Gene3D" id="3.40.50.620">
    <property type="entry name" value="HUPs"/>
    <property type="match status" value="1"/>
</dbReference>
<dbReference type="InterPro" id="IPR051599">
    <property type="entry name" value="Cell_Envelope_Assoc"/>
</dbReference>
<keyword evidence="1" id="KW-0472">Membrane</keyword>
<name>A0ABW4BAM4_9LACO</name>
<evidence type="ECO:0000313" key="4">
    <source>
        <dbReference type="Proteomes" id="UP001597249"/>
    </source>
</evidence>